<dbReference type="RefSeq" id="WP_143131302.1">
    <property type="nucleotide sequence ID" value="NZ_FZOT01000010.1"/>
</dbReference>
<dbReference type="Proteomes" id="UP000198284">
    <property type="component" value="Unassembled WGS sequence"/>
</dbReference>
<evidence type="ECO:0000259" key="2">
    <source>
        <dbReference type="PROSITE" id="PS51782"/>
    </source>
</evidence>
<dbReference type="Gene3D" id="3.10.350.10">
    <property type="entry name" value="LysM domain"/>
    <property type="match status" value="1"/>
</dbReference>
<feature type="signal peptide" evidence="1">
    <location>
        <begin position="1"/>
        <end position="25"/>
    </location>
</feature>
<keyword evidence="4" id="KW-1185">Reference proteome</keyword>
<keyword evidence="1" id="KW-0732">Signal</keyword>
<dbReference type="InterPro" id="IPR036779">
    <property type="entry name" value="LysM_dom_sf"/>
</dbReference>
<dbReference type="SMART" id="SM00257">
    <property type="entry name" value="LysM"/>
    <property type="match status" value="1"/>
</dbReference>
<sequence>MQGLRKLIFAAACVCLSLSAQHATAAGRTGAVAVEGNQVIYTVAPDETLPAIAEQTTAKAENWRELAKANRLPSTPTVKAGSRLVIPQRLLPEDPVEGNIVSMSGHVYRIGERGAVGTLSADDKITEGMKINLGRKSFLTIGLPDGSRISLPSNSYIRLTRLRMTRFTKSPKTEITLLNGSAELEVNSLKENMGKFEVRTVTWIAGVRGTRFRVHVNNGTTATEVLEGEVAVKHARETRERLLPSGTGLIQNADGKVKMGQLLDPPRFCINCTPPRNGNIVVAIDPVKGAAGYRVRMAADRNMHDVVDESMTNTNEAELKKSVRGTYHIVVTALDVNGMEGKPSVQTHEFKLPSLPVPNPQ</sequence>
<dbReference type="AlphaFoldDB" id="A0A239IQ63"/>
<feature type="chain" id="PRO_5012376244" evidence="1">
    <location>
        <begin position="26"/>
        <end position="361"/>
    </location>
</feature>
<evidence type="ECO:0000313" key="4">
    <source>
        <dbReference type="Proteomes" id="UP000198284"/>
    </source>
</evidence>
<evidence type="ECO:0000256" key="1">
    <source>
        <dbReference type="SAM" id="SignalP"/>
    </source>
</evidence>
<feature type="domain" description="LysM" evidence="2">
    <location>
        <begin position="39"/>
        <end position="86"/>
    </location>
</feature>
<dbReference type="Gene3D" id="2.60.120.1440">
    <property type="match status" value="1"/>
</dbReference>
<reference evidence="3 4" key="1">
    <citation type="submission" date="2017-06" db="EMBL/GenBank/DDBJ databases">
        <authorList>
            <person name="Kim H.J."/>
            <person name="Triplett B.A."/>
        </authorList>
    </citation>
    <scope>NUCLEOTIDE SEQUENCE [LARGE SCALE GENOMIC DNA]</scope>
    <source>
        <strain evidence="3 4">U15</strain>
    </source>
</reference>
<dbReference type="OrthoDB" id="9813091at2"/>
<dbReference type="PROSITE" id="PS51782">
    <property type="entry name" value="LYSM"/>
    <property type="match status" value="1"/>
</dbReference>
<dbReference type="Pfam" id="PF01476">
    <property type="entry name" value="LysM"/>
    <property type="match status" value="1"/>
</dbReference>
<name>A0A239IQ63_9BURK</name>
<evidence type="ECO:0000313" key="3">
    <source>
        <dbReference type="EMBL" id="SNS95183.1"/>
    </source>
</evidence>
<proteinExistence type="predicted"/>
<protein>
    <submittedName>
        <fullName evidence="3">FecR family protein</fullName>
    </submittedName>
</protein>
<dbReference type="CDD" id="cd00118">
    <property type="entry name" value="LysM"/>
    <property type="match status" value="1"/>
</dbReference>
<organism evidence="3 4">
    <name type="scientific">Noviherbaspirillum humi</name>
    <dbReference type="NCBI Taxonomy" id="1688639"/>
    <lineage>
        <taxon>Bacteria</taxon>
        <taxon>Pseudomonadati</taxon>
        <taxon>Pseudomonadota</taxon>
        <taxon>Betaproteobacteria</taxon>
        <taxon>Burkholderiales</taxon>
        <taxon>Oxalobacteraceae</taxon>
        <taxon>Noviherbaspirillum</taxon>
    </lineage>
</organism>
<dbReference type="EMBL" id="FZOT01000010">
    <property type="protein sequence ID" value="SNS95183.1"/>
    <property type="molecule type" value="Genomic_DNA"/>
</dbReference>
<dbReference type="Pfam" id="PF04773">
    <property type="entry name" value="FecR"/>
    <property type="match status" value="1"/>
</dbReference>
<dbReference type="InterPro" id="IPR018392">
    <property type="entry name" value="LysM"/>
</dbReference>
<dbReference type="InterPro" id="IPR006860">
    <property type="entry name" value="FecR"/>
</dbReference>
<dbReference type="PANTHER" id="PTHR38731">
    <property type="entry name" value="LIPL45-RELATED LIPOPROTEIN-RELATED"/>
    <property type="match status" value="1"/>
</dbReference>
<accession>A0A239IQ63</accession>
<dbReference type="PANTHER" id="PTHR38731:SF1">
    <property type="entry name" value="FECR PROTEIN DOMAIN-CONTAINING PROTEIN"/>
    <property type="match status" value="1"/>
</dbReference>
<gene>
    <name evidence="3" type="ORF">SAMN06265795_11045</name>
</gene>